<dbReference type="OrthoDB" id="581870at2"/>
<dbReference type="PANTHER" id="PTHR30086:SF17">
    <property type="entry name" value="LYSE FAMILY TRANSLOCATOR"/>
    <property type="match status" value="1"/>
</dbReference>
<dbReference type="STRING" id="1117707.VQ7734_04041"/>
<comment type="subcellular location">
    <subcellularLocation>
        <location evidence="1">Cell membrane</location>
        <topology evidence="1">Multi-pass membrane protein</topology>
    </subcellularLocation>
</comment>
<keyword evidence="8" id="KW-1185">Reference proteome</keyword>
<evidence type="ECO:0000256" key="2">
    <source>
        <dbReference type="ARBA" id="ARBA00022475"/>
    </source>
</evidence>
<proteinExistence type="predicted"/>
<feature type="transmembrane region" description="Helical" evidence="6">
    <location>
        <begin position="158"/>
        <end position="179"/>
    </location>
</feature>
<keyword evidence="3 6" id="KW-0812">Transmembrane</keyword>
<dbReference type="GO" id="GO:0015171">
    <property type="term" value="F:amino acid transmembrane transporter activity"/>
    <property type="evidence" value="ECO:0007669"/>
    <property type="project" value="TreeGrafter"/>
</dbReference>
<dbReference type="Proteomes" id="UP000184600">
    <property type="component" value="Unassembled WGS sequence"/>
</dbReference>
<accession>A0A1M7Z070</accession>
<evidence type="ECO:0000313" key="8">
    <source>
        <dbReference type="Proteomes" id="UP000184600"/>
    </source>
</evidence>
<feature type="transmembrane region" description="Helical" evidence="6">
    <location>
        <begin position="71"/>
        <end position="92"/>
    </location>
</feature>
<gene>
    <name evidence="7" type="primary">rhtC_3</name>
    <name evidence="7" type="ORF">VQ7734_04041</name>
</gene>
<keyword evidence="2" id="KW-1003">Cell membrane</keyword>
<feature type="transmembrane region" description="Helical" evidence="6">
    <location>
        <begin position="191"/>
        <end position="212"/>
    </location>
</feature>
<keyword evidence="5 6" id="KW-0472">Membrane</keyword>
<dbReference type="RefSeq" id="WP_073585708.1">
    <property type="nucleotide sequence ID" value="NZ_AP024897.1"/>
</dbReference>
<sequence>MNETHILITLAGIHWIALMSPGPDFALVVRNTTRYGRKTGLYLACGLSAGILTHSILSLMGISLLLHQHHLLFVAIQLAGGGYLSWTGFTILRQILFSRRLASQEHPPLQVNKEQIHSNKHAFIQGYLTNILNPKALVFFVSLMSGLIPAGFSLSGKYLAIILLWGLALIWFALLAWVLSTRRIQQKIIQAARYIDSLCGLILLAAGLFILAKVAEYLFN</sequence>
<dbReference type="GO" id="GO:0005886">
    <property type="term" value="C:plasma membrane"/>
    <property type="evidence" value="ECO:0007669"/>
    <property type="project" value="UniProtKB-SubCell"/>
</dbReference>
<feature type="transmembrane region" description="Helical" evidence="6">
    <location>
        <begin position="6"/>
        <end position="29"/>
    </location>
</feature>
<name>A0A1M7Z070_9VIBR</name>
<organism evidence="7 8">
    <name type="scientific">Vibrio quintilis</name>
    <dbReference type="NCBI Taxonomy" id="1117707"/>
    <lineage>
        <taxon>Bacteria</taxon>
        <taxon>Pseudomonadati</taxon>
        <taxon>Pseudomonadota</taxon>
        <taxon>Gammaproteobacteria</taxon>
        <taxon>Vibrionales</taxon>
        <taxon>Vibrionaceae</taxon>
        <taxon>Vibrio</taxon>
    </lineage>
</organism>
<evidence type="ECO:0000256" key="1">
    <source>
        <dbReference type="ARBA" id="ARBA00004651"/>
    </source>
</evidence>
<keyword evidence="4 6" id="KW-1133">Transmembrane helix</keyword>
<feature type="transmembrane region" description="Helical" evidence="6">
    <location>
        <begin position="136"/>
        <end position="152"/>
    </location>
</feature>
<reference evidence="8" key="1">
    <citation type="submission" date="2016-12" db="EMBL/GenBank/DDBJ databases">
        <authorList>
            <person name="Rodrigo-Torres L."/>
            <person name="Arahal R.D."/>
            <person name="Lucena T."/>
        </authorList>
    </citation>
    <scope>NUCLEOTIDE SEQUENCE [LARGE SCALE GENOMIC DNA]</scope>
</reference>
<dbReference type="EMBL" id="FRFG01000059">
    <property type="protein sequence ID" value="SHO58270.1"/>
    <property type="molecule type" value="Genomic_DNA"/>
</dbReference>
<feature type="transmembrane region" description="Helical" evidence="6">
    <location>
        <begin position="41"/>
        <end position="65"/>
    </location>
</feature>
<dbReference type="AlphaFoldDB" id="A0A1M7Z070"/>
<dbReference type="Pfam" id="PF01810">
    <property type="entry name" value="LysE"/>
    <property type="match status" value="1"/>
</dbReference>
<dbReference type="InterPro" id="IPR001123">
    <property type="entry name" value="LeuE-type"/>
</dbReference>
<dbReference type="PANTHER" id="PTHR30086">
    <property type="entry name" value="ARGININE EXPORTER PROTEIN ARGO"/>
    <property type="match status" value="1"/>
</dbReference>
<evidence type="ECO:0000256" key="3">
    <source>
        <dbReference type="ARBA" id="ARBA00022692"/>
    </source>
</evidence>
<dbReference type="PIRSF" id="PIRSF006324">
    <property type="entry name" value="LeuE"/>
    <property type="match status" value="1"/>
</dbReference>
<evidence type="ECO:0000256" key="6">
    <source>
        <dbReference type="SAM" id="Phobius"/>
    </source>
</evidence>
<evidence type="ECO:0000256" key="4">
    <source>
        <dbReference type="ARBA" id="ARBA00022989"/>
    </source>
</evidence>
<protein>
    <submittedName>
        <fullName evidence="7">Threonine efflux protein</fullName>
    </submittedName>
</protein>
<evidence type="ECO:0000256" key="5">
    <source>
        <dbReference type="ARBA" id="ARBA00023136"/>
    </source>
</evidence>
<evidence type="ECO:0000313" key="7">
    <source>
        <dbReference type="EMBL" id="SHO58270.1"/>
    </source>
</evidence>